<dbReference type="GO" id="GO:0050661">
    <property type="term" value="F:NADP binding"/>
    <property type="evidence" value="ECO:0007669"/>
    <property type="project" value="InterPro"/>
</dbReference>
<dbReference type="EMBL" id="UINC01181167">
    <property type="protein sequence ID" value="SVD90727.1"/>
    <property type="molecule type" value="Genomic_DNA"/>
</dbReference>
<feature type="non-terminal residue" evidence="2">
    <location>
        <position position="1"/>
    </location>
</feature>
<dbReference type="Gene3D" id="3.40.50.720">
    <property type="entry name" value="NAD(P)-binding Rossmann-like Domain"/>
    <property type="match status" value="1"/>
</dbReference>
<protein>
    <recommendedName>
        <fullName evidence="1">Glucose-6-phosphate dehydrogenase NAD-binding domain-containing protein</fullName>
    </recommendedName>
</protein>
<organism evidence="2">
    <name type="scientific">marine metagenome</name>
    <dbReference type="NCBI Taxonomy" id="408172"/>
    <lineage>
        <taxon>unclassified sequences</taxon>
        <taxon>metagenomes</taxon>
        <taxon>ecological metagenomes</taxon>
    </lineage>
</organism>
<feature type="domain" description="Glucose-6-phosphate dehydrogenase NAD-binding" evidence="1">
    <location>
        <begin position="17"/>
        <end position="37"/>
    </location>
</feature>
<dbReference type="GO" id="GO:0006006">
    <property type="term" value="P:glucose metabolic process"/>
    <property type="evidence" value="ECO:0007669"/>
    <property type="project" value="InterPro"/>
</dbReference>
<evidence type="ECO:0000313" key="2">
    <source>
        <dbReference type="EMBL" id="SVD90727.1"/>
    </source>
</evidence>
<dbReference type="SUPFAM" id="SSF51735">
    <property type="entry name" value="NAD(P)-binding Rossmann-fold domains"/>
    <property type="match status" value="1"/>
</dbReference>
<accession>A0A382Z5E4</accession>
<dbReference type="InterPro" id="IPR036291">
    <property type="entry name" value="NAD(P)-bd_dom_sf"/>
</dbReference>
<dbReference type="GO" id="GO:0016614">
    <property type="term" value="F:oxidoreductase activity, acting on CH-OH group of donors"/>
    <property type="evidence" value="ECO:0007669"/>
    <property type="project" value="InterPro"/>
</dbReference>
<proteinExistence type="predicted"/>
<dbReference type="InterPro" id="IPR022674">
    <property type="entry name" value="G6P_DH_NAD-bd"/>
</dbReference>
<name>A0A382Z5E4_9ZZZZ</name>
<dbReference type="Pfam" id="PF00479">
    <property type="entry name" value="G6PD_N"/>
    <property type="match status" value="1"/>
</dbReference>
<gene>
    <name evidence="2" type="ORF">METZ01_LOCUS443581</name>
</gene>
<evidence type="ECO:0000259" key="1">
    <source>
        <dbReference type="Pfam" id="PF00479"/>
    </source>
</evidence>
<feature type="non-terminal residue" evidence="2">
    <location>
        <position position="38"/>
    </location>
</feature>
<reference evidence="2" key="1">
    <citation type="submission" date="2018-05" db="EMBL/GenBank/DDBJ databases">
        <authorList>
            <person name="Lanie J.A."/>
            <person name="Ng W.-L."/>
            <person name="Kazmierczak K.M."/>
            <person name="Andrzejewski T.M."/>
            <person name="Davidsen T.M."/>
            <person name="Wayne K.J."/>
            <person name="Tettelin H."/>
            <person name="Glass J.I."/>
            <person name="Rusch D."/>
            <person name="Podicherti R."/>
            <person name="Tsui H.-C.T."/>
            <person name="Winkler M.E."/>
        </authorList>
    </citation>
    <scope>NUCLEOTIDE SEQUENCE</scope>
</reference>
<sequence>VNDFLAPERVPDPCVLVIFGASGDLTRRKLLPAVWHLS</sequence>
<dbReference type="AlphaFoldDB" id="A0A382Z5E4"/>